<name>A0A0C9V671_SPHS4</name>
<evidence type="ECO:0000256" key="1">
    <source>
        <dbReference type="SAM" id="MobiDB-lite"/>
    </source>
</evidence>
<evidence type="ECO:0000313" key="3">
    <source>
        <dbReference type="Proteomes" id="UP000054279"/>
    </source>
</evidence>
<evidence type="ECO:0000313" key="2">
    <source>
        <dbReference type="EMBL" id="KIJ37092.1"/>
    </source>
</evidence>
<feature type="compositionally biased region" description="Acidic residues" evidence="1">
    <location>
        <begin position="536"/>
        <end position="547"/>
    </location>
</feature>
<organism evidence="2 3">
    <name type="scientific">Sphaerobolus stellatus (strain SS14)</name>
    <dbReference type="NCBI Taxonomy" id="990650"/>
    <lineage>
        <taxon>Eukaryota</taxon>
        <taxon>Fungi</taxon>
        <taxon>Dikarya</taxon>
        <taxon>Basidiomycota</taxon>
        <taxon>Agaricomycotina</taxon>
        <taxon>Agaricomycetes</taxon>
        <taxon>Phallomycetidae</taxon>
        <taxon>Geastrales</taxon>
        <taxon>Sphaerobolaceae</taxon>
        <taxon>Sphaerobolus</taxon>
    </lineage>
</organism>
<dbReference type="Proteomes" id="UP000054279">
    <property type="component" value="Unassembled WGS sequence"/>
</dbReference>
<dbReference type="CDD" id="cd09917">
    <property type="entry name" value="F-box_SF"/>
    <property type="match status" value="1"/>
</dbReference>
<dbReference type="SUPFAM" id="SSF81383">
    <property type="entry name" value="F-box domain"/>
    <property type="match status" value="1"/>
</dbReference>
<dbReference type="EMBL" id="KN837172">
    <property type="protein sequence ID" value="KIJ37092.1"/>
    <property type="molecule type" value="Genomic_DNA"/>
</dbReference>
<protein>
    <recommendedName>
        <fullName evidence="4">F-box domain-containing protein</fullName>
    </recommendedName>
</protein>
<dbReference type="AlphaFoldDB" id="A0A0C9V671"/>
<keyword evidence="3" id="KW-1185">Reference proteome</keyword>
<dbReference type="InterPro" id="IPR036047">
    <property type="entry name" value="F-box-like_dom_sf"/>
</dbReference>
<accession>A0A0C9V671</accession>
<gene>
    <name evidence="2" type="ORF">M422DRAFT_33947</name>
</gene>
<feature type="region of interest" description="Disordered" evidence="1">
    <location>
        <begin position="536"/>
        <end position="566"/>
    </location>
</feature>
<reference evidence="2 3" key="1">
    <citation type="submission" date="2014-06" db="EMBL/GenBank/DDBJ databases">
        <title>Evolutionary Origins and Diversification of the Mycorrhizal Mutualists.</title>
        <authorList>
            <consortium name="DOE Joint Genome Institute"/>
            <consortium name="Mycorrhizal Genomics Consortium"/>
            <person name="Kohler A."/>
            <person name="Kuo A."/>
            <person name="Nagy L.G."/>
            <person name="Floudas D."/>
            <person name="Copeland A."/>
            <person name="Barry K.W."/>
            <person name="Cichocki N."/>
            <person name="Veneault-Fourrey C."/>
            <person name="LaButti K."/>
            <person name="Lindquist E.A."/>
            <person name="Lipzen A."/>
            <person name="Lundell T."/>
            <person name="Morin E."/>
            <person name="Murat C."/>
            <person name="Riley R."/>
            <person name="Ohm R."/>
            <person name="Sun H."/>
            <person name="Tunlid A."/>
            <person name="Henrissat B."/>
            <person name="Grigoriev I.V."/>
            <person name="Hibbett D.S."/>
            <person name="Martin F."/>
        </authorList>
    </citation>
    <scope>NUCLEOTIDE SEQUENCE [LARGE SCALE GENOMIC DNA]</scope>
    <source>
        <strain evidence="2 3">SS14</strain>
    </source>
</reference>
<sequence length="566" mass="65829">MAQLERWSDDYYSGLQYPLIAPNWPTQVPKKNKCHLTNPGIPLVPNESTVIESWIYEQRPRPKFQDLPDEVHERIAAFCLNPHQLLALSSTCTRLANLLRSVECWLDHHWGNGYDIGILRRKAKWAASSPEQKYGASGWGLLVQSARDKWEFQDFSFKYQFENKKHLPHDSLEREWKDNGKEGENPIDTYQKRGEYCIDVMLDVISEHECRNFLLHRYLYEDALGLILRNGKYKCMQALIAATHLLNGQWQVFHGIYTNDMSVLYARERMEDLTLYSTVTKTNGGTLGFSLLCAVQLMQVDEFLDSRRMYPHPPLGPNMWLDLTGGGIDPKKYDWAVKARDDWQGRVDAVANFCSMRMIPACNIERGKIGRGVAKMRLEIDPEGNIEGRGADFGGKFTIVGRRDKNTVSLRKEYLHTEDEDHDVYTAIGQILPWGIFGHWSRHRDDDPEEIELEDGNEDSRKYKLGFFGLWKFEGAPKIWLPFREEVGEDVYEFIPKPYTVNTNWFDKFEDDINNNINTDRLWAFHTDELPGFSDVETEYEDDEIDEQGNAKRGKRRPKYKVVAFD</sequence>
<dbReference type="HOGENOM" id="CLU_481605_0_0_1"/>
<dbReference type="OrthoDB" id="10597772at2759"/>
<evidence type="ECO:0008006" key="4">
    <source>
        <dbReference type="Google" id="ProtNLM"/>
    </source>
</evidence>
<proteinExistence type="predicted"/>